<evidence type="ECO:0000256" key="3">
    <source>
        <dbReference type="ARBA" id="ARBA00022527"/>
    </source>
</evidence>
<keyword evidence="7 21" id="KW-0732">Signal</keyword>
<comment type="subcellular location">
    <subcellularLocation>
        <location evidence="1">Endoplasmic reticulum membrane</location>
        <topology evidence="1">Single-pass type I membrane protein</topology>
    </subcellularLocation>
</comment>
<dbReference type="InterPro" id="IPR017441">
    <property type="entry name" value="Protein_kinase_ATP_BS"/>
</dbReference>
<proteinExistence type="inferred from homology"/>
<dbReference type="GO" id="GO:0005789">
    <property type="term" value="C:endoplasmic reticulum membrane"/>
    <property type="evidence" value="ECO:0007669"/>
    <property type="project" value="UniProtKB-SubCell"/>
</dbReference>
<evidence type="ECO:0000313" key="23">
    <source>
        <dbReference type="EMBL" id="CAH1964479.1"/>
    </source>
</evidence>
<evidence type="ECO:0000256" key="5">
    <source>
        <dbReference type="ARBA" id="ARBA00022679"/>
    </source>
</evidence>
<evidence type="ECO:0000256" key="9">
    <source>
        <dbReference type="ARBA" id="ARBA00022777"/>
    </source>
</evidence>
<dbReference type="InterPro" id="IPR050339">
    <property type="entry name" value="CC_SR_Kinase"/>
</dbReference>
<evidence type="ECO:0000256" key="16">
    <source>
        <dbReference type="ARBA" id="ARBA00023180"/>
    </source>
</evidence>
<evidence type="ECO:0000256" key="1">
    <source>
        <dbReference type="ARBA" id="ARBA00004115"/>
    </source>
</evidence>
<dbReference type="InterPro" id="IPR011009">
    <property type="entry name" value="Kinase-like_dom_sf"/>
</dbReference>
<comment type="caution">
    <text evidence="23">The sequence shown here is derived from an EMBL/GenBank/DDBJ whole genome shotgun (WGS) entry which is preliminary data.</text>
</comment>
<evidence type="ECO:0000256" key="8">
    <source>
        <dbReference type="ARBA" id="ARBA00022741"/>
    </source>
</evidence>
<dbReference type="GO" id="GO:0005634">
    <property type="term" value="C:nucleus"/>
    <property type="evidence" value="ECO:0007669"/>
    <property type="project" value="TreeGrafter"/>
</dbReference>
<dbReference type="EMBL" id="CAKOFQ010006715">
    <property type="protein sequence ID" value="CAH1964479.1"/>
    <property type="molecule type" value="Genomic_DNA"/>
</dbReference>
<keyword evidence="5" id="KW-0808">Transferase</keyword>
<protein>
    <recommendedName>
        <fullName evidence="2">non-specific serine/threonine protein kinase</fullName>
        <ecNumber evidence="2">2.7.11.1</ecNumber>
    </recommendedName>
    <alternativeName>
        <fullName evidence="19">PRKR-like endoplasmic reticulum kinase</fullName>
    </alternativeName>
</protein>
<evidence type="ECO:0000313" key="24">
    <source>
        <dbReference type="Proteomes" id="UP001152888"/>
    </source>
</evidence>
<dbReference type="Gene3D" id="3.30.200.20">
    <property type="entry name" value="Phosphorylase Kinase, domain 1"/>
    <property type="match status" value="1"/>
</dbReference>
<keyword evidence="16" id="KW-0325">Glycoprotein</keyword>
<dbReference type="FunFam" id="1.10.510.10:FF:000251">
    <property type="entry name" value="eukaryotic translation initiation factor 2-alpha kinase 3"/>
    <property type="match status" value="1"/>
</dbReference>
<feature type="binding site" evidence="20">
    <location>
        <position position="482"/>
    </location>
    <ligand>
        <name>ATP</name>
        <dbReference type="ChEBI" id="CHEBI:30616"/>
    </ligand>
</feature>
<dbReference type="FunFam" id="3.30.200.20:FF:000193">
    <property type="entry name" value="Eukaryotic translation initiation factor 2-alpha kinase 3"/>
    <property type="match status" value="1"/>
</dbReference>
<feature type="signal peptide" evidence="21">
    <location>
        <begin position="1"/>
        <end position="20"/>
    </location>
</feature>
<dbReference type="Gene3D" id="2.130.10.10">
    <property type="entry name" value="YVTN repeat-like/Quinoprotein amine dehydrogenase"/>
    <property type="match status" value="1"/>
</dbReference>
<keyword evidence="11 20" id="KW-0067">ATP-binding</keyword>
<keyword evidence="13" id="KW-1133">Transmembrane helix</keyword>
<dbReference type="InterPro" id="IPR000719">
    <property type="entry name" value="Prot_kinase_dom"/>
</dbReference>
<dbReference type="PROSITE" id="PS00107">
    <property type="entry name" value="PROTEIN_KINASE_ATP"/>
    <property type="match status" value="1"/>
</dbReference>
<keyword evidence="24" id="KW-1185">Reference proteome</keyword>
<evidence type="ECO:0000256" key="4">
    <source>
        <dbReference type="ARBA" id="ARBA00022553"/>
    </source>
</evidence>
<dbReference type="PANTHER" id="PTHR11042">
    <property type="entry name" value="EUKARYOTIC TRANSLATION INITIATION FACTOR 2-ALPHA KINASE EIF2-ALPHA KINASE -RELATED"/>
    <property type="match status" value="1"/>
</dbReference>
<evidence type="ECO:0000256" key="18">
    <source>
        <dbReference type="ARBA" id="ARBA00037982"/>
    </source>
</evidence>
<dbReference type="SUPFAM" id="SSF50998">
    <property type="entry name" value="Quinoprotein alcohol dehydrogenase-like"/>
    <property type="match status" value="1"/>
</dbReference>
<sequence length="859" mass="98483">MFKIVLALLSLVFGISFGNGIPSLPYCSEKTGSGLLLVSTLDGRMSALNITGDIVWQIQTGPGPLLHSNIHNLELTNNGEWIRIIPSLSGTLYKFDGTTVDPIFISTENLLKSSFRFSDDLVIAGGIEVRTYGLGLRTGSLYYECTSVSCSNTVEQDVDDVLLVERSTHVVRAIEPRTGSERWNFSVGLHDVKLHIVSCIDNQVRLYDWNLTAIVPKGLLRVVISQENVTKHSWQHTFTSPIVRIWKWTGSNLTEVNLFTNQGVPKVITDTPLLPSIYLGMHDEQLYILESSKMHEALYDKSMKMVASPPIVETSSIMKIRWNAIPASTEVTEDDSTALSVLNGSKYVNGHGFYLYSEPDAKPDQKYKNESCIRDAINGASYDNLSLIFLSWWWKEFFVMALSIFICNFLFHIWNNTQKKQEIIIIEKPGDAQNTVEKSNEGDTFTSRYVNDFDTVRCLGKGGFGVVFEVKKKIDECNYAIKRITLPKEPKKRDRVMREVKALAKLEHQNIVRYFSSWVEKPPVGWQEEHDKKWIMEKHLEETSTSPKTRRSKSVSINIPLSDDAAYIESDSDDDGFQIVFQDDSNSKSHLKSSVNKKIEDNLTMTLDSGLTEHTSKKVNWKRPGRMHHSWDLSQNQLRPSEESSWYLYIQMQLCKKESLKEWLTSNYKRDYKFVIDIFSQILDAVQYIHLRGLIHRDLKPSNIFFSLEGQIKVGDFGLVKDMEDVFDLEFNKNGTPPLPGHTKEVGTQLYMSPEQFRSRIYDYKVDIYSLGLIFLELLIPFSTEMERVKKLTDAKENKYPSDFIEKFADEHTLLQSMLCKDPNKRLTTIGIRTRPPFNQQDSTYDEDCHYKLNNFQKS</sequence>
<keyword evidence="4" id="KW-0597">Phosphoprotein</keyword>
<dbReference type="GO" id="GO:0004694">
    <property type="term" value="F:eukaryotic translation initiation factor 2alpha kinase activity"/>
    <property type="evidence" value="ECO:0007669"/>
    <property type="project" value="TreeGrafter"/>
</dbReference>
<dbReference type="SUPFAM" id="SSF56112">
    <property type="entry name" value="Protein kinase-like (PK-like)"/>
    <property type="match status" value="1"/>
</dbReference>
<evidence type="ECO:0000256" key="12">
    <source>
        <dbReference type="ARBA" id="ARBA00022845"/>
    </source>
</evidence>
<comment type="similarity">
    <text evidence="18">Belongs to the protein kinase superfamily. Ser/Thr protein kinase family. GCN2 subfamily.</text>
</comment>
<dbReference type="InterPro" id="IPR018391">
    <property type="entry name" value="PQQ_b-propeller_rpt"/>
</dbReference>
<dbReference type="PROSITE" id="PS00108">
    <property type="entry name" value="PROTEIN_KINASE_ST"/>
    <property type="match status" value="1"/>
</dbReference>
<evidence type="ECO:0000256" key="15">
    <source>
        <dbReference type="ARBA" id="ARBA00023136"/>
    </source>
</evidence>
<dbReference type="EC" id="2.7.11.1" evidence="2"/>
<evidence type="ECO:0000256" key="7">
    <source>
        <dbReference type="ARBA" id="ARBA00022729"/>
    </source>
</evidence>
<feature type="chain" id="PRO_5040153831" description="non-specific serine/threonine protein kinase" evidence="21">
    <location>
        <begin position="21"/>
        <end position="859"/>
    </location>
</feature>
<keyword evidence="14" id="KW-0346">Stress response</keyword>
<dbReference type="OrthoDB" id="341578at2759"/>
<dbReference type="Proteomes" id="UP001152888">
    <property type="component" value="Unassembled WGS sequence"/>
</dbReference>
<feature type="domain" description="Protein kinase" evidence="22">
    <location>
        <begin position="453"/>
        <end position="838"/>
    </location>
</feature>
<dbReference type="SMART" id="SM00220">
    <property type="entry name" value="S_TKc"/>
    <property type="match status" value="1"/>
</dbReference>
<keyword evidence="6" id="KW-0812">Transmembrane</keyword>
<dbReference type="InterPro" id="IPR011047">
    <property type="entry name" value="Quinoprotein_ADH-like_sf"/>
</dbReference>
<dbReference type="Gene3D" id="1.10.510.10">
    <property type="entry name" value="Transferase(Phosphotransferase) domain 1"/>
    <property type="match status" value="1"/>
</dbReference>
<dbReference type="Pfam" id="PF00069">
    <property type="entry name" value="Pkinase"/>
    <property type="match status" value="2"/>
</dbReference>
<evidence type="ECO:0000256" key="20">
    <source>
        <dbReference type="PROSITE-ProRule" id="PRU10141"/>
    </source>
</evidence>
<evidence type="ECO:0000256" key="19">
    <source>
        <dbReference type="ARBA" id="ARBA00041500"/>
    </source>
</evidence>
<dbReference type="SMART" id="SM00564">
    <property type="entry name" value="PQQ"/>
    <property type="match status" value="2"/>
</dbReference>
<keyword evidence="15" id="KW-0472">Membrane</keyword>
<dbReference type="GO" id="GO:0034976">
    <property type="term" value="P:response to endoplasmic reticulum stress"/>
    <property type="evidence" value="ECO:0007669"/>
    <property type="project" value="UniProtKB-ARBA"/>
</dbReference>
<evidence type="ECO:0000256" key="17">
    <source>
        <dbReference type="ARBA" id="ARBA00023230"/>
    </source>
</evidence>
<evidence type="ECO:0000256" key="14">
    <source>
        <dbReference type="ARBA" id="ARBA00023016"/>
    </source>
</evidence>
<gene>
    <name evidence="23" type="ORF">ACAOBT_LOCUS5821</name>
</gene>
<evidence type="ECO:0000256" key="2">
    <source>
        <dbReference type="ARBA" id="ARBA00012513"/>
    </source>
</evidence>
<keyword evidence="12" id="KW-0810">Translation regulation</keyword>
<dbReference type="GO" id="GO:0006986">
    <property type="term" value="P:response to unfolded protein"/>
    <property type="evidence" value="ECO:0007669"/>
    <property type="project" value="UniProtKB-KW"/>
</dbReference>
<dbReference type="PANTHER" id="PTHR11042:SF91">
    <property type="entry name" value="EUKARYOTIC TRANSLATION INITIATION FACTOR 2-ALPHA KINASE"/>
    <property type="match status" value="1"/>
</dbReference>
<dbReference type="InterPro" id="IPR015943">
    <property type="entry name" value="WD40/YVTN_repeat-like_dom_sf"/>
</dbReference>
<evidence type="ECO:0000256" key="21">
    <source>
        <dbReference type="SAM" id="SignalP"/>
    </source>
</evidence>
<keyword evidence="10" id="KW-0256">Endoplasmic reticulum</keyword>
<reference evidence="23" key="1">
    <citation type="submission" date="2022-03" db="EMBL/GenBank/DDBJ databases">
        <authorList>
            <person name="Sayadi A."/>
        </authorList>
    </citation>
    <scope>NUCLEOTIDE SEQUENCE</scope>
</reference>
<evidence type="ECO:0000259" key="22">
    <source>
        <dbReference type="PROSITE" id="PS50011"/>
    </source>
</evidence>
<organism evidence="23 24">
    <name type="scientific">Acanthoscelides obtectus</name>
    <name type="common">Bean weevil</name>
    <name type="synonym">Bruchus obtectus</name>
    <dbReference type="NCBI Taxonomy" id="200917"/>
    <lineage>
        <taxon>Eukaryota</taxon>
        <taxon>Metazoa</taxon>
        <taxon>Ecdysozoa</taxon>
        <taxon>Arthropoda</taxon>
        <taxon>Hexapoda</taxon>
        <taxon>Insecta</taxon>
        <taxon>Pterygota</taxon>
        <taxon>Neoptera</taxon>
        <taxon>Endopterygota</taxon>
        <taxon>Coleoptera</taxon>
        <taxon>Polyphaga</taxon>
        <taxon>Cucujiformia</taxon>
        <taxon>Chrysomeloidea</taxon>
        <taxon>Chrysomelidae</taxon>
        <taxon>Bruchinae</taxon>
        <taxon>Bruchini</taxon>
        <taxon>Acanthoscelides</taxon>
    </lineage>
</organism>
<evidence type="ECO:0000256" key="11">
    <source>
        <dbReference type="ARBA" id="ARBA00022840"/>
    </source>
</evidence>
<evidence type="ECO:0000256" key="6">
    <source>
        <dbReference type="ARBA" id="ARBA00022692"/>
    </source>
</evidence>
<dbReference type="PROSITE" id="PS50011">
    <property type="entry name" value="PROTEIN_KINASE_DOM"/>
    <property type="match status" value="1"/>
</dbReference>
<keyword evidence="3" id="KW-0723">Serine/threonine-protein kinase</keyword>
<dbReference type="AlphaFoldDB" id="A0A9P0P0Z7"/>
<keyword evidence="9" id="KW-0418">Kinase</keyword>
<keyword evidence="8 20" id="KW-0547">Nucleotide-binding</keyword>
<evidence type="ECO:0000256" key="13">
    <source>
        <dbReference type="ARBA" id="ARBA00022989"/>
    </source>
</evidence>
<keyword evidence="17" id="KW-0834">Unfolded protein response</keyword>
<dbReference type="InterPro" id="IPR008271">
    <property type="entry name" value="Ser/Thr_kinase_AS"/>
</dbReference>
<evidence type="ECO:0000256" key="10">
    <source>
        <dbReference type="ARBA" id="ARBA00022824"/>
    </source>
</evidence>
<dbReference type="GO" id="GO:0005524">
    <property type="term" value="F:ATP binding"/>
    <property type="evidence" value="ECO:0007669"/>
    <property type="project" value="UniProtKB-UniRule"/>
</dbReference>
<accession>A0A9P0P0Z7</accession>
<name>A0A9P0P0Z7_ACAOB</name>